<dbReference type="Gene3D" id="1.10.238.10">
    <property type="entry name" value="EF-hand"/>
    <property type="match status" value="1"/>
</dbReference>
<dbReference type="GO" id="GO:0005874">
    <property type="term" value="C:microtubule"/>
    <property type="evidence" value="ECO:0007669"/>
    <property type="project" value="TreeGrafter"/>
</dbReference>
<feature type="region of interest" description="Disordered" evidence="4">
    <location>
        <begin position="128"/>
        <end position="178"/>
    </location>
</feature>
<feature type="compositionally biased region" description="Basic and acidic residues" evidence="4">
    <location>
        <begin position="137"/>
        <end position="154"/>
    </location>
</feature>
<evidence type="ECO:0000256" key="3">
    <source>
        <dbReference type="ARBA" id="ARBA00022490"/>
    </source>
</evidence>
<dbReference type="AlphaFoldDB" id="A0A8C4R9F1"/>
<dbReference type="Pfam" id="PF05517">
    <property type="entry name" value="p25-alpha"/>
    <property type="match status" value="1"/>
</dbReference>
<keyword evidence="3" id="KW-0963">Cytoplasm</keyword>
<comment type="similarity">
    <text evidence="2">Belongs to the TPPP family.</text>
</comment>
<evidence type="ECO:0000313" key="6">
    <source>
        <dbReference type="Proteomes" id="UP000694388"/>
    </source>
</evidence>
<comment type="subcellular location">
    <subcellularLocation>
        <location evidence="1">Cytoplasm</location>
    </subcellularLocation>
</comment>
<feature type="compositionally biased region" description="Basic and acidic residues" evidence="4">
    <location>
        <begin position="168"/>
        <end position="178"/>
    </location>
</feature>
<dbReference type="InterPro" id="IPR011992">
    <property type="entry name" value="EF-hand-dom_pair"/>
</dbReference>
<dbReference type="PANTHER" id="PTHR12932">
    <property type="entry name" value="P25 ALPHA-RELATED"/>
    <property type="match status" value="1"/>
</dbReference>
<evidence type="ECO:0000313" key="5">
    <source>
        <dbReference type="Ensembl" id="ENSEBUP00000026316.1"/>
    </source>
</evidence>
<dbReference type="GO" id="GO:0046785">
    <property type="term" value="P:microtubule polymerization"/>
    <property type="evidence" value="ECO:0007669"/>
    <property type="project" value="InterPro"/>
</dbReference>
<dbReference type="SUPFAM" id="SSF47473">
    <property type="entry name" value="EF-hand"/>
    <property type="match status" value="1"/>
</dbReference>
<organism evidence="5 6">
    <name type="scientific">Eptatretus burgeri</name>
    <name type="common">Inshore hagfish</name>
    <dbReference type="NCBI Taxonomy" id="7764"/>
    <lineage>
        <taxon>Eukaryota</taxon>
        <taxon>Metazoa</taxon>
        <taxon>Chordata</taxon>
        <taxon>Craniata</taxon>
        <taxon>Vertebrata</taxon>
        <taxon>Cyclostomata</taxon>
        <taxon>Myxini</taxon>
        <taxon>Myxiniformes</taxon>
        <taxon>Myxinidae</taxon>
        <taxon>Eptatretinae</taxon>
        <taxon>Eptatretus</taxon>
    </lineage>
</organism>
<dbReference type="Ensembl" id="ENSEBUT00000026898.1">
    <property type="protein sequence ID" value="ENSEBUP00000026322.1"/>
    <property type="gene ID" value="ENSEBUG00000016213.1"/>
</dbReference>
<reference evidence="5" key="1">
    <citation type="submission" date="2025-05" db="UniProtKB">
        <authorList>
            <consortium name="Ensembl"/>
        </authorList>
    </citation>
    <scope>IDENTIFICATION</scope>
</reference>
<evidence type="ECO:0000256" key="2">
    <source>
        <dbReference type="ARBA" id="ARBA00010994"/>
    </source>
</evidence>
<dbReference type="GO" id="GO:0005737">
    <property type="term" value="C:cytoplasm"/>
    <property type="evidence" value="ECO:0007669"/>
    <property type="project" value="UniProtKB-SubCell"/>
</dbReference>
<dbReference type="GeneTree" id="ENSGT00940000153875"/>
<accession>A0A8C4R9F1</accession>
<keyword evidence="6" id="KW-1185">Reference proteome</keyword>
<name>A0A8C4R9F1_EPTBU</name>
<dbReference type="GO" id="GO:0015631">
    <property type="term" value="F:tubulin binding"/>
    <property type="evidence" value="ECO:0007669"/>
    <property type="project" value="InterPro"/>
</dbReference>
<protein>
    <submittedName>
        <fullName evidence="5">Tubulin polymerization promoting protein</fullName>
    </submittedName>
</protein>
<sequence length="178" mass="19813">MADKDVVQALEESFRKFAMHGDTKATGNEMSGKNFAKLCKDCKIIDGKNITTTDVDISFSKSKDRSSRLISFHQFQNALQDLSRKRFHGHEEEQALEEIQKLVAGKFPIISGVTKTVSDGAVKRLTDSTKYTGQHRGRFDENGKGKGKAGREDVPTNSGYVSAYKGRGTYDKKVKEDN</sequence>
<evidence type="ECO:0000256" key="4">
    <source>
        <dbReference type="SAM" id="MobiDB-lite"/>
    </source>
</evidence>
<dbReference type="GO" id="GO:0032273">
    <property type="term" value="P:positive regulation of protein polymerization"/>
    <property type="evidence" value="ECO:0007669"/>
    <property type="project" value="TreeGrafter"/>
</dbReference>
<evidence type="ECO:0000256" key="1">
    <source>
        <dbReference type="ARBA" id="ARBA00004496"/>
    </source>
</evidence>
<dbReference type="FunFam" id="1.10.238.10:FF:000057">
    <property type="entry name" value="Tubulin polymerization-promoting protein family member 3"/>
    <property type="match status" value="1"/>
</dbReference>
<dbReference type="GO" id="GO:0001578">
    <property type="term" value="P:microtubule bundle formation"/>
    <property type="evidence" value="ECO:0007669"/>
    <property type="project" value="TreeGrafter"/>
</dbReference>
<dbReference type="InterPro" id="IPR008907">
    <property type="entry name" value="TPP/p25"/>
</dbReference>
<dbReference type="OMA" id="DAYSCAY"/>
<dbReference type="PANTHER" id="PTHR12932:SF9">
    <property type="entry name" value="TUBULIN POLYMERIZATION-PROMOTING PROTEIN HOMOLOG"/>
    <property type="match status" value="1"/>
</dbReference>
<dbReference type="Ensembl" id="ENSEBUT00000026892.1">
    <property type="protein sequence ID" value="ENSEBUP00000026316.1"/>
    <property type="gene ID" value="ENSEBUG00000016213.1"/>
</dbReference>
<proteinExistence type="inferred from homology"/>
<dbReference type="Proteomes" id="UP000694388">
    <property type="component" value="Unplaced"/>
</dbReference>
<dbReference type="Ensembl" id="ENSEBUT00000026901.1">
    <property type="protein sequence ID" value="ENSEBUP00000026324.1"/>
    <property type="gene ID" value="ENSEBUG00000016213.1"/>
</dbReference>